<dbReference type="InterPro" id="IPR029060">
    <property type="entry name" value="PIN-like_dom_sf"/>
</dbReference>
<proteinExistence type="inferred from homology"/>
<sequence>MILLDTNVLSELMRPEPATAVLDWIDSHAAEELFTSSMTMAEILHGIERLPDGKRKHSLHTHAVAMFQDEFADRILAFDAYAAVHYSKLVTAREQSGKPIGLADAQIAAICRAQQAKLATRNVKDFEGTEVDVINPWTAAMAG</sequence>
<dbReference type="Proteomes" id="UP000255541">
    <property type="component" value="Unassembled WGS sequence"/>
</dbReference>
<evidence type="ECO:0000256" key="8">
    <source>
        <dbReference type="HAMAP-Rule" id="MF_00265"/>
    </source>
</evidence>
<dbReference type="InterPro" id="IPR022907">
    <property type="entry name" value="VapC_family"/>
</dbReference>
<dbReference type="InterPro" id="IPR002716">
    <property type="entry name" value="PIN_dom"/>
</dbReference>
<comment type="function">
    <text evidence="8">Toxic component of a toxin-antitoxin (TA) system. An RNase.</text>
</comment>
<dbReference type="GO" id="GO:0090729">
    <property type="term" value="F:toxin activity"/>
    <property type="evidence" value="ECO:0007669"/>
    <property type="project" value="UniProtKB-KW"/>
</dbReference>
<dbReference type="GO" id="GO:0016787">
    <property type="term" value="F:hydrolase activity"/>
    <property type="evidence" value="ECO:0007669"/>
    <property type="project" value="UniProtKB-KW"/>
</dbReference>
<feature type="binding site" evidence="8">
    <location>
        <position position="104"/>
    </location>
    <ligand>
        <name>Mg(2+)</name>
        <dbReference type="ChEBI" id="CHEBI:18420"/>
    </ligand>
</feature>
<dbReference type="SUPFAM" id="SSF88723">
    <property type="entry name" value="PIN domain-like"/>
    <property type="match status" value="1"/>
</dbReference>
<evidence type="ECO:0000256" key="5">
    <source>
        <dbReference type="ARBA" id="ARBA00022801"/>
    </source>
</evidence>
<dbReference type="PANTHER" id="PTHR33653">
    <property type="entry name" value="RIBONUCLEASE VAPC2"/>
    <property type="match status" value="1"/>
</dbReference>
<evidence type="ECO:0000256" key="3">
    <source>
        <dbReference type="ARBA" id="ARBA00022722"/>
    </source>
</evidence>
<dbReference type="EC" id="3.1.-.-" evidence="8"/>
<dbReference type="Pfam" id="PF01850">
    <property type="entry name" value="PIN"/>
    <property type="match status" value="1"/>
</dbReference>
<feature type="domain" description="PIN" evidence="9">
    <location>
        <begin position="2"/>
        <end position="122"/>
    </location>
</feature>
<dbReference type="AlphaFoldDB" id="A0A7Z6MUC6"/>
<dbReference type="Gene3D" id="3.40.50.1010">
    <property type="entry name" value="5'-nuclease"/>
    <property type="match status" value="1"/>
</dbReference>
<dbReference type="RefSeq" id="WP_115487859.1">
    <property type="nucleotide sequence ID" value="NZ_QRBA01000012.1"/>
</dbReference>
<evidence type="ECO:0000313" key="10">
    <source>
        <dbReference type="EMBL" id="RDS89153.1"/>
    </source>
</evidence>
<dbReference type="GO" id="GO:0000287">
    <property type="term" value="F:magnesium ion binding"/>
    <property type="evidence" value="ECO:0007669"/>
    <property type="project" value="UniProtKB-UniRule"/>
</dbReference>
<evidence type="ECO:0000256" key="1">
    <source>
        <dbReference type="ARBA" id="ARBA00001946"/>
    </source>
</evidence>
<dbReference type="PANTHER" id="PTHR33653:SF1">
    <property type="entry name" value="RIBONUCLEASE VAPC2"/>
    <property type="match status" value="1"/>
</dbReference>
<gene>
    <name evidence="8" type="primary">vapC</name>
    <name evidence="10" type="ORF">DL347_21420</name>
</gene>
<keyword evidence="2 8" id="KW-1277">Toxin-antitoxin system</keyword>
<feature type="binding site" evidence="8">
    <location>
        <position position="5"/>
    </location>
    <ligand>
        <name>Mg(2+)</name>
        <dbReference type="ChEBI" id="CHEBI:18420"/>
    </ligand>
</feature>
<dbReference type="GO" id="GO:0004540">
    <property type="term" value="F:RNA nuclease activity"/>
    <property type="evidence" value="ECO:0007669"/>
    <property type="project" value="InterPro"/>
</dbReference>
<protein>
    <recommendedName>
        <fullName evidence="8">Ribonuclease VapC</fullName>
        <shortName evidence="8">RNase VapC</shortName>
        <ecNumber evidence="8">3.1.-.-</ecNumber>
    </recommendedName>
    <alternativeName>
        <fullName evidence="8">Toxin VapC</fullName>
    </alternativeName>
</protein>
<comment type="similarity">
    <text evidence="7 8">Belongs to the PINc/VapC protein family.</text>
</comment>
<keyword evidence="8" id="KW-0800">Toxin</keyword>
<evidence type="ECO:0000256" key="4">
    <source>
        <dbReference type="ARBA" id="ARBA00022723"/>
    </source>
</evidence>
<evidence type="ECO:0000256" key="6">
    <source>
        <dbReference type="ARBA" id="ARBA00022842"/>
    </source>
</evidence>
<keyword evidence="6 8" id="KW-0460">Magnesium</keyword>
<evidence type="ECO:0000256" key="7">
    <source>
        <dbReference type="ARBA" id="ARBA00038093"/>
    </source>
</evidence>
<evidence type="ECO:0000313" key="11">
    <source>
        <dbReference type="Proteomes" id="UP000255541"/>
    </source>
</evidence>
<dbReference type="CDD" id="cd18731">
    <property type="entry name" value="PIN_NgFitB-like"/>
    <property type="match status" value="1"/>
</dbReference>
<reference evidence="10 11" key="1">
    <citation type="submission" date="2018-07" db="EMBL/GenBank/DDBJ databases">
        <title>Draft Genome Sequence of Pseudomonas fluorescens AHK-1 associated with canker disease of kiwifruit.</title>
        <authorList>
            <person name="Wu Z."/>
        </authorList>
    </citation>
    <scope>NUCLEOTIDE SEQUENCE [LARGE SCALE GENOMIC DNA]</scope>
    <source>
        <strain evidence="10 11">AHK-1</strain>
    </source>
</reference>
<organism evidence="10 11">
    <name type="scientific">Pseudomonas fluorescens</name>
    <dbReference type="NCBI Taxonomy" id="294"/>
    <lineage>
        <taxon>Bacteria</taxon>
        <taxon>Pseudomonadati</taxon>
        <taxon>Pseudomonadota</taxon>
        <taxon>Gammaproteobacteria</taxon>
        <taxon>Pseudomonadales</taxon>
        <taxon>Pseudomonadaceae</taxon>
        <taxon>Pseudomonas</taxon>
    </lineage>
</organism>
<keyword evidence="5 8" id="KW-0378">Hydrolase</keyword>
<evidence type="ECO:0000259" key="9">
    <source>
        <dbReference type="Pfam" id="PF01850"/>
    </source>
</evidence>
<name>A0A7Z6MUC6_PSEFL</name>
<evidence type="ECO:0000256" key="2">
    <source>
        <dbReference type="ARBA" id="ARBA00022649"/>
    </source>
</evidence>
<dbReference type="HAMAP" id="MF_00265">
    <property type="entry name" value="VapC_Nob1"/>
    <property type="match status" value="1"/>
</dbReference>
<keyword evidence="4 8" id="KW-0479">Metal-binding</keyword>
<dbReference type="InterPro" id="IPR050556">
    <property type="entry name" value="Type_II_TA_system_RNase"/>
</dbReference>
<dbReference type="EMBL" id="QRBA01000012">
    <property type="protein sequence ID" value="RDS89153.1"/>
    <property type="molecule type" value="Genomic_DNA"/>
</dbReference>
<accession>A0A7Z6MUC6</accession>
<keyword evidence="3 8" id="KW-0540">Nuclease</keyword>
<comment type="cofactor">
    <cofactor evidence="1 8">
        <name>Mg(2+)</name>
        <dbReference type="ChEBI" id="CHEBI:18420"/>
    </cofactor>
</comment>
<comment type="caution">
    <text evidence="10">The sequence shown here is derived from an EMBL/GenBank/DDBJ whole genome shotgun (WGS) entry which is preliminary data.</text>
</comment>